<dbReference type="InterPro" id="IPR023346">
    <property type="entry name" value="Lysozyme-like_dom_sf"/>
</dbReference>
<organism evidence="4">
    <name type="scientific">Pinus monticola</name>
    <name type="common">Western white pine</name>
    <name type="synonym">Strobus monticola</name>
    <dbReference type="NCBI Taxonomy" id="3345"/>
    <lineage>
        <taxon>Eukaryota</taxon>
        <taxon>Viridiplantae</taxon>
        <taxon>Streptophyta</taxon>
        <taxon>Embryophyta</taxon>
        <taxon>Tracheophyta</taxon>
        <taxon>Spermatophyta</taxon>
        <taxon>Pinopsida</taxon>
        <taxon>Pinidae</taxon>
        <taxon>Conifers I</taxon>
        <taxon>Pinales</taxon>
        <taxon>Pinaceae</taxon>
        <taxon>Pinus</taxon>
        <taxon>Pinus subgen. Strobus</taxon>
    </lineage>
</organism>
<sequence length="140" mass="15508">QSFFNGLVSGNVDSCEGKGLYTYNDFIVAANVYSGFGTIGSNEVRKRELVAFFANVMLETGGMCYINERNPLMNYCMSSSTSLCASSKSYHGCGPLQLSWNYNYGAARKSIGFNGVNNPEKVGKDHAILFKTTVWFWMKN</sequence>
<feature type="non-terminal residue" evidence="4">
    <location>
        <position position="140"/>
    </location>
</feature>
<dbReference type="CDD" id="cd00325">
    <property type="entry name" value="chitinase_GH19"/>
    <property type="match status" value="1"/>
</dbReference>
<name>T1RQQ0_PINMO</name>
<dbReference type="EMBL" id="JX454965">
    <property type="protein sequence ID" value="AGN05141.1"/>
    <property type="molecule type" value="Genomic_DNA"/>
</dbReference>
<dbReference type="Gene3D" id="3.30.20.10">
    <property type="entry name" value="Endochitinase, domain 2"/>
    <property type="match status" value="1"/>
</dbReference>
<protein>
    <submittedName>
        <fullName evidence="4">Class IV endochitinase 4G</fullName>
    </submittedName>
</protein>
<dbReference type="PANTHER" id="PTHR22595">
    <property type="entry name" value="CHITINASE-RELATED"/>
    <property type="match status" value="1"/>
</dbReference>
<dbReference type="InterPro" id="IPR000726">
    <property type="entry name" value="Glyco_hydro_19_cat"/>
</dbReference>
<feature type="domain" description="Glycoside hydrolase family 19 catalytic" evidence="3">
    <location>
        <begin position="7"/>
        <end position="139"/>
    </location>
</feature>
<dbReference type="PANTHER" id="PTHR22595:SF79">
    <property type="entry name" value="CHITINASE 12"/>
    <property type="match status" value="1"/>
</dbReference>
<keyword evidence="2" id="KW-1015">Disulfide bond</keyword>
<evidence type="ECO:0000256" key="2">
    <source>
        <dbReference type="ARBA" id="ARBA00023157"/>
    </source>
</evidence>
<evidence type="ECO:0000259" key="3">
    <source>
        <dbReference type="Pfam" id="PF00182"/>
    </source>
</evidence>
<dbReference type="SUPFAM" id="SSF53955">
    <property type="entry name" value="Lysozyme-like"/>
    <property type="match status" value="1"/>
</dbReference>
<evidence type="ECO:0000313" key="4">
    <source>
        <dbReference type="EMBL" id="AGN05141.1"/>
    </source>
</evidence>
<accession>T1RQQ0</accession>
<dbReference type="Gene3D" id="1.10.530.10">
    <property type="match status" value="1"/>
</dbReference>
<evidence type="ECO:0000256" key="1">
    <source>
        <dbReference type="ARBA" id="ARBA00022821"/>
    </source>
</evidence>
<feature type="non-terminal residue" evidence="4">
    <location>
        <position position="1"/>
    </location>
</feature>
<proteinExistence type="predicted"/>
<dbReference type="GO" id="GO:0016998">
    <property type="term" value="P:cell wall macromolecule catabolic process"/>
    <property type="evidence" value="ECO:0007669"/>
    <property type="project" value="InterPro"/>
</dbReference>
<keyword evidence="1" id="KW-0611">Plant defense</keyword>
<dbReference type="AlphaFoldDB" id="T1RQQ0"/>
<dbReference type="GO" id="GO:0006032">
    <property type="term" value="P:chitin catabolic process"/>
    <property type="evidence" value="ECO:0007669"/>
    <property type="project" value="InterPro"/>
</dbReference>
<dbReference type="GO" id="GO:0004568">
    <property type="term" value="F:chitinase activity"/>
    <property type="evidence" value="ECO:0007669"/>
    <property type="project" value="InterPro"/>
</dbReference>
<gene>
    <name evidence="4" type="primary">Ch4G</name>
</gene>
<dbReference type="GO" id="GO:0006952">
    <property type="term" value="P:defense response"/>
    <property type="evidence" value="ECO:0007669"/>
    <property type="project" value="UniProtKB-KW"/>
</dbReference>
<reference evidence="4" key="1">
    <citation type="journal article" date="2014" name="Plant Syst. Evol.">
        <title>Genetic variation and population differentiation of the endochitinase gene family in Pinus monticola.</title>
        <authorList>
            <person name="Liu J.-J."/>
            <person name="Chan D."/>
            <person name="Sturrock R."/>
            <person name="Sniezko R.A."/>
        </authorList>
    </citation>
    <scope>NUCLEOTIDE SEQUENCE</scope>
</reference>
<dbReference type="Pfam" id="PF00182">
    <property type="entry name" value="Glyco_hydro_19"/>
    <property type="match status" value="1"/>
</dbReference>